<reference evidence="2" key="1">
    <citation type="journal article" date="2018" name="BMC Genomics">
        <title>Genomic insights into host adaptation between the wheat stripe rust pathogen (Puccinia striiformis f. sp. tritici) and the barley stripe rust pathogen (Puccinia striiformis f. sp. hordei).</title>
        <authorList>
            <person name="Xia C."/>
            <person name="Wang M."/>
            <person name="Yin C."/>
            <person name="Cornejo O.E."/>
            <person name="Hulbert S.H."/>
            <person name="Chen X."/>
        </authorList>
    </citation>
    <scope>NUCLEOTIDE SEQUENCE [LARGE SCALE GENOMIC DNA]</scope>
    <source>
        <strain evidence="2">93-210</strain>
    </source>
</reference>
<evidence type="ECO:0000313" key="2">
    <source>
        <dbReference type="Proteomes" id="UP001060170"/>
    </source>
</evidence>
<organism evidence="1 2">
    <name type="scientific">Puccinia striiformis f. sp. tritici</name>
    <dbReference type="NCBI Taxonomy" id="168172"/>
    <lineage>
        <taxon>Eukaryota</taxon>
        <taxon>Fungi</taxon>
        <taxon>Dikarya</taxon>
        <taxon>Basidiomycota</taxon>
        <taxon>Pucciniomycotina</taxon>
        <taxon>Pucciniomycetes</taxon>
        <taxon>Pucciniales</taxon>
        <taxon>Pucciniaceae</taxon>
        <taxon>Puccinia</taxon>
    </lineage>
</organism>
<keyword evidence="2" id="KW-1185">Reference proteome</keyword>
<evidence type="ECO:0000313" key="1">
    <source>
        <dbReference type="EMBL" id="KAI7949698.1"/>
    </source>
</evidence>
<dbReference type="Proteomes" id="UP001060170">
    <property type="component" value="Chromosome 8"/>
</dbReference>
<reference evidence="1 2" key="3">
    <citation type="journal article" date="2022" name="Microbiol. Spectr.">
        <title>Folding features and dynamics of 3D genome architecture in plant fungal pathogens.</title>
        <authorList>
            <person name="Xia C."/>
        </authorList>
    </citation>
    <scope>NUCLEOTIDE SEQUENCE [LARGE SCALE GENOMIC DNA]</scope>
    <source>
        <strain evidence="1 2">93-210</strain>
    </source>
</reference>
<dbReference type="EMBL" id="CM045872">
    <property type="protein sequence ID" value="KAI7949698.1"/>
    <property type="molecule type" value="Genomic_DNA"/>
</dbReference>
<reference evidence="2" key="2">
    <citation type="journal article" date="2018" name="Mol. Plant Microbe Interact.">
        <title>Genome sequence resources for the wheat stripe rust pathogen (Puccinia striiformis f. sp. tritici) and the barley stripe rust pathogen (Puccinia striiformis f. sp. hordei).</title>
        <authorList>
            <person name="Xia C."/>
            <person name="Wang M."/>
            <person name="Yin C."/>
            <person name="Cornejo O.E."/>
            <person name="Hulbert S.H."/>
            <person name="Chen X."/>
        </authorList>
    </citation>
    <scope>NUCLEOTIDE SEQUENCE [LARGE SCALE GENOMIC DNA]</scope>
    <source>
        <strain evidence="2">93-210</strain>
    </source>
</reference>
<protein>
    <submittedName>
        <fullName evidence="1">Uncharacterized protein</fullName>
    </submittedName>
</protein>
<comment type="caution">
    <text evidence="1">The sequence shown here is derived from an EMBL/GenBank/DDBJ whole genome shotgun (WGS) entry which is preliminary data.</text>
</comment>
<gene>
    <name evidence="1" type="ORF">MJO28_008519</name>
</gene>
<name>A0ACC0EC19_9BASI</name>
<sequence length="416" mass="46876">MHTVDPQLIQKWIKQRIILDQATITFRQLIKEASCGADQARTWLEQFCDSEDGKRLKVEPSYLIFGTDTKSIQTLKIEIARAAQLQDCKAKFDSVSCVQIHSISPTQAPDPNLLKSYTEARIHLQSSKSSPESQKKESHDKSPKSVKSEPKQDIKKNGPSSQTTTFSKKSDNKEEVKKPINDIKTQSKSTNKKKKEDDDEKPDGASQSTLNSDTQGPRSISQNVHASLKVPSKRSVSEVVDPQNSSDKKTKTDPSTINSTLSTTDTIKGTERKRVTKTRIIQKKKIVRVKDLKGYRVNREEIHEVEEAFTDWESDHLDVSPEEEDLEKKMKKKKEAKTTSGGGLDQSTSQTVVHSGTTPLDLLQSEQSETLPLQQQPQQQPQQQQPHQQLKKKTPTSSKPTKKDQSNITSFFKKKT</sequence>
<proteinExistence type="predicted"/>
<accession>A0ACC0EC19</accession>